<evidence type="ECO:0000256" key="2">
    <source>
        <dbReference type="ARBA" id="ARBA00022525"/>
    </source>
</evidence>
<evidence type="ECO:0000313" key="5">
    <source>
        <dbReference type="Ensembl" id="ENSCVAP00000020857.1"/>
    </source>
</evidence>
<dbReference type="PROSITE" id="PS50871">
    <property type="entry name" value="C1Q"/>
    <property type="match status" value="1"/>
</dbReference>
<comment type="subcellular location">
    <subcellularLocation>
        <location evidence="1">Secreted</location>
    </subcellularLocation>
</comment>
<reference evidence="5" key="2">
    <citation type="submission" date="2025-09" db="UniProtKB">
        <authorList>
            <consortium name="Ensembl"/>
        </authorList>
    </citation>
    <scope>IDENTIFICATION</scope>
</reference>
<dbReference type="SMART" id="SM00110">
    <property type="entry name" value="C1Q"/>
    <property type="match status" value="1"/>
</dbReference>
<dbReference type="Ensembl" id="ENSCVAT00000013295.1">
    <property type="protein sequence ID" value="ENSCVAP00000020857.1"/>
    <property type="gene ID" value="ENSCVAG00000002507.1"/>
</dbReference>
<evidence type="ECO:0000256" key="1">
    <source>
        <dbReference type="ARBA" id="ARBA00004613"/>
    </source>
</evidence>
<name>A0A3Q2DNB3_CYPVA</name>
<feature type="domain" description="C1q" evidence="4">
    <location>
        <begin position="20"/>
        <end position="158"/>
    </location>
</feature>
<dbReference type="Pfam" id="PF00386">
    <property type="entry name" value="C1q"/>
    <property type="match status" value="1"/>
</dbReference>
<evidence type="ECO:0000256" key="3">
    <source>
        <dbReference type="ARBA" id="ARBA00022729"/>
    </source>
</evidence>
<dbReference type="Gene3D" id="2.60.120.40">
    <property type="match status" value="1"/>
</dbReference>
<dbReference type="GeneTree" id="ENSGT00950000183116"/>
<dbReference type="OMA" id="RMWANAR"/>
<dbReference type="GO" id="GO:0005576">
    <property type="term" value="C:extracellular region"/>
    <property type="evidence" value="ECO:0007669"/>
    <property type="project" value="UniProtKB-SubCell"/>
</dbReference>
<dbReference type="SUPFAM" id="SSF49842">
    <property type="entry name" value="TNF-like"/>
    <property type="match status" value="1"/>
</dbReference>
<reference evidence="5" key="1">
    <citation type="submission" date="2025-08" db="UniProtKB">
        <authorList>
            <consortium name="Ensembl"/>
        </authorList>
    </citation>
    <scope>IDENTIFICATION</scope>
</reference>
<keyword evidence="2" id="KW-0964">Secreted</keyword>
<dbReference type="PRINTS" id="PR00007">
    <property type="entry name" value="COMPLEMNTC1Q"/>
</dbReference>
<sequence length="158" mass="17449">MGYPDPPDDSPGTWPKYAKIDQHRLAFSASLLASGSANIGPFNTHIILVFRHIVTNIGNAYNPNTGMFTAPVKGVYHFEFHTYGPGNPEKPTTAALFKNEQQILATYEFQINGHTASNSCTLLLHVGDVVFLCMWANSIIRDTPSHHTTFSGHLLFTM</sequence>
<dbReference type="Proteomes" id="UP000265020">
    <property type="component" value="Unassembled WGS sequence"/>
</dbReference>
<proteinExistence type="predicted"/>
<dbReference type="PANTHER" id="PTHR22923:SF102">
    <property type="entry name" value="CEREBELLIN 13-RELATED"/>
    <property type="match status" value="1"/>
</dbReference>
<evidence type="ECO:0000259" key="4">
    <source>
        <dbReference type="PROSITE" id="PS50871"/>
    </source>
</evidence>
<protein>
    <recommendedName>
        <fullName evidence="4">C1q domain-containing protein</fullName>
    </recommendedName>
</protein>
<keyword evidence="3" id="KW-0732">Signal</keyword>
<dbReference type="InterPro" id="IPR008983">
    <property type="entry name" value="Tumour_necrosis_fac-like_dom"/>
</dbReference>
<evidence type="ECO:0000313" key="6">
    <source>
        <dbReference type="Proteomes" id="UP000265020"/>
    </source>
</evidence>
<dbReference type="InterPro" id="IPR050822">
    <property type="entry name" value="Cerebellin_Synaptic_Org"/>
</dbReference>
<accession>A0A3Q2DNB3</accession>
<keyword evidence="6" id="KW-1185">Reference proteome</keyword>
<dbReference type="AlphaFoldDB" id="A0A3Q2DNB3"/>
<dbReference type="InterPro" id="IPR001073">
    <property type="entry name" value="C1q_dom"/>
</dbReference>
<dbReference type="PANTHER" id="PTHR22923">
    <property type="entry name" value="CEREBELLIN-RELATED"/>
    <property type="match status" value="1"/>
</dbReference>
<dbReference type="STRING" id="28743.ENSCVAP00000020857"/>
<organism evidence="5 6">
    <name type="scientific">Cyprinodon variegatus</name>
    <name type="common">Sheepshead minnow</name>
    <dbReference type="NCBI Taxonomy" id="28743"/>
    <lineage>
        <taxon>Eukaryota</taxon>
        <taxon>Metazoa</taxon>
        <taxon>Chordata</taxon>
        <taxon>Craniata</taxon>
        <taxon>Vertebrata</taxon>
        <taxon>Euteleostomi</taxon>
        <taxon>Actinopterygii</taxon>
        <taxon>Neopterygii</taxon>
        <taxon>Teleostei</taxon>
        <taxon>Neoteleostei</taxon>
        <taxon>Acanthomorphata</taxon>
        <taxon>Ovalentaria</taxon>
        <taxon>Atherinomorphae</taxon>
        <taxon>Cyprinodontiformes</taxon>
        <taxon>Cyprinodontidae</taxon>
        <taxon>Cyprinodon</taxon>
    </lineage>
</organism>